<feature type="compositionally biased region" description="Basic and acidic residues" evidence="10">
    <location>
        <begin position="1101"/>
        <end position="1122"/>
    </location>
</feature>
<evidence type="ECO:0000256" key="2">
    <source>
        <dbReference type="ARBA" id="ARBA00009064"/>
    </source>
</evidence>
<keyword evidence="6" id="KW-0539">Nucleus</keyword>
<dbReference type="SUPFAM" id="SSF47370">
    <property type="entry name" value="Bromodomain"/>
    <property type="match status" value="2"/>
</dbReference>
<feature type="region of interest" description="Disordered" evidence="10">
    <location>
        <begin position="359"/>
        <end position="380"/>
    </location>
</feature>
<dbReference type="PROSITE" id="PS00633">
    <property type="entry name" value="BROMODOMAIN_1"/>
    <property type="match status" value="2"/>
</dbReference>
<dbReference type="Pfam" id="PF15288">
    <property type="entry name" value="zf-CCHC_6"/>
    <property type="match status" value="1"/>
</dbReference>
<dbReference type="Gene3D" id="1.20.920.10">
    <property type="entry name" value="Bromodomain-like"/>
    <property type="match status" value="2"/>
</dbReference>
<comment type="subcellular location">
    <subcellularLocation>
        <location evidence="1">Nucleus</location>
    </subcellularLocation>
</comment>
<feature type="region of interest" description="Disordered" evidence="10">
    <location>
        <begin position="1206"/>
        <end position="1287"/>
    </location>
</feature>
<dbReference type="CDD" id="cd05511">
    <property type="entry name" value="Bromo_TFIID"/>
    <property type="match status" value="2"/>
</dbReference>
<feature type="compositionally biased region" description="Polar residues" evidence="10">
    <location>
        <begin position="397"/>
        <end position="408"/>
    </location>
</feature>
<evidence type="ECO:0000256" key="4">
    <source>
        <dbReference type="ARBA" id="ARBA00023117"/>
    </source>
</evidence>
<dbReference type="PANTHER" id="PTHR13900:SF0">
    <property type="entry name" value="TRANSCRIPTION INITIATION FACTOR TFIID SUBUNIT 1"/>
    <property type="match status" value="1"/>
</dbReference>
<feature type="compositionally biased region" description="Low complexity" evidence="10">
    <location>
        <begin position="1218"/>
        <end position="1239"/>
    </location>
</feature>
<dbReference type="InterPro" id="IPR036741">
    <property type="entry name" value="TAFII-230_TBP-bd_sf"/>
</dbReference>
<feature type="compositionally biased region" description="Basic and acidic residues" evidence="10">
    <location>
        <begin position="136"/>
        <end position="147"/>
    </location>
</feature>
<feature type="coiled-coil region" evidence="9">
    <location>
        <begin position="1617"/>
        <end position="1651"/>
    </location>
</feature>
<feature type="compositionally biased region" description="Polar residues" evidence="10">
    <location>
        <begin position="365"/>
        <end position="375"/>
    </location>
</feature>
<feature type="compositionally biased region" description="Basic and acidic residues" evidence="10">
    <location>
        <begin position="943"/>
        <end position="952"/>
    </location>
</feature>
<evidence type="ECO:0000256" key="1">
    <source>
        <dbReference type="ARBA" id="ARBA00004123"/>
    </source>
</evidence>
<feature type="region of interest" description="Disordered" evidence="10">
    <location>
        <begin position="1101"/>
        <end position="1131"/>
    </location>
</feature>
<keyword evidence="9" id="KW-0175">Coiled coil</keyword>
<feature type="compositionally biased region" description="Basic and acidic residues" evidence="10">
    <location>
        <begin position="75"/>
        <end position="92"/>
    </location>
</feature>
<evidence type="ECO:0000313" key="13">
    <source>
        <dbReference type="Proteomes" id="UP001307889"/>
    </source>
</evidence>
<dbReference type="InterPro" id="IPR018359">
    <property type="entry name" value="Bromodomain_CS"/>
</dbReference>
<feature type="region of interest" description="Disordered" evidence="10">
    <location>
        <begin position="183"/>
        <end position="277"/>
    </location>
</feature>
<feature type="region of interest" description="Disordered" evidence="10">
    <location>
        <begin position="1779"/>
        <end position="1803"/>
    </location>
</feature>
<dbReference type="InterPro" id="IPR022591">
    <property type="entry name" value="TAF1_HAT_dom"/>
</dbReference>
<feature type="compositionally biased region" description="Basic residues" evidence="10">
    <location>
        <begin position="197"/>
        <end position="210"/>
    </location>
</feature>
<feature type="domain" description="Bromo" evidence="11">
    <location>
        <begin position="1424"/>
        <end position="1494"/>
    </location>
</feature>
<protein>
    <recommendedName>
        <fullName evidence="7">Transcription initiation factor TFIID subunit 1</fullName>
    </recommendedName>
</protein>
<dbReference type="Pfam" id="PF12157">
    <property type="entry name" value="DUF3591"/>
    <property type="match status" value="1"/>
</dbReference>
<feature type="region of interest" description="Disordered" evidence="10">
    <location>
        <begin position="60"/>
        <end position="151"/>
    </location>
</feature>
<dbReference type="SUPFAM" id="SSF47055">
    <property type="entry name" value="TAF(II)230 TBP-binding fragment"/>
    <property type="match status" value="1"/>
</dbReference>
<dbReference type="SMART" id="SM00297">
    <property type="entry name" value="BROMO"/>
    <property type="match status" value="2"/>
</dbReference>
<dbReference type="Gene3D" id="1.10.1100.10">
    <property type="entry name" value="TAFII-230 TBP-binding domain"/>
    <property type="match status" value="1"/>
</dbReference>
<feature type="compositionally biased region" description="Polar residues" evidence="10">
    <location>
        <begin position="532"/>
        <end position="544"/>
    </location>
</feature>
<dbReference type="PANTHER" id="PTHR13900">
    <property type="entry name" value="TRANSCRIPTION INITIATION FACTOR TFIID"/>
    <property type="match status" value="1"/>
</dbReference>
<dbReference type="InterPro" id="IPR036427">
    <property type="entry name" value="Bromodomain-like_sf"/>
</dbReference>
<keyword evidence="13" id="KW-1185">Reference proteome</keyword>
<organism evidence="12 13">
    <name type="scientific">Nesidiocoris tenuis</name>
    <dbReference type="NCBI Taxonomy" id="355587"/>
    <lineage>
        <taxon>Eukaryota</taxon>
        <taxon>Metazoa</taxon>
        <taxon>Ecdysozoa</taxon>
        <taxon>Arthropoda</taxon>
        <taxon>Hexapoda</taxon>
        <taxon>Insecta</taxon>
        <taxon>Pterygota</taxon>
        <taxon>Neoptera</taxon>
        <taxon>Paraneoptera</taxon>
        <taxon>Hemiptera</taxon>
        <taxon>Heteroptera</taxon>
        <taxon>Panheteroptera</taxon>
        <taxon>Cimicomorpha</taxon>
        <taxon>Miridae</taxon>
        <taxon>Dicyphina</taxon>
        <taxon>Nesidiocoris</taxon>
    </lineage>
</organism>
<evidence type="ECO:0000256" key="5">
    <source>
        <dbReference type="ARBA" id="ARBA00023163"/>
    </source>
</evidence>
<dbReference type="InterPro" id="IPR001487">
    <property type="entry name" value="Bromodomain"/>
</dbReference>
<dbReference type="Pfam" id="PF00439">
    <property type="entry name" value="Bromodomain"/>
    <property type="match status" value="2"/>
</dbReference>
<evidence type="ECO:0000256" key="7">
    <source>
        <dbReference type="ARBA" id="ARBA00040102"/>
    </source>
</evidence>
<keyword evidence="3" id="KW-0805">Transcription regulation</keyword>
<reference evidence="12 13" key="1">
    <citation type="submission" date="2023-09" db="EMBL/GenBank/DDBJ databases">
        <title>Nesidiocoris tenuis whole genome shotgun sequence.</title>
        <authorList>
            <person name="Shibata T."/>
            <person name="Shimoda M."/>
            <person name="Kobayashi T."/>
            <person name="Uehara T."/>
        </authorList>
    </citation>
    <scope>NUCLEOTIDE SEQUENCE [LARGE SCALE GENOMIC DNA]</scope>
    <source>
        <strain evidence="12 13">Japan</strain>
    </source>
</reference>
<evidence type="ECO:0000256" key="10">
    <source>
        <dbReference type="SAM" id="MobiDB-lite"/>
    </source>
</evidence>
<dbReference type="InterPro" id="IPR041670">
    <property type="entry name" value="Znf-CCHC_6"/>
</dbReference>
<feature type="domain" description="Bromo" evidence="11">
    <location>
        <begin position="1547"/>
        <end position="1617"/>
    </location>
</feature>
<evidence type="ECO:0000313" key="12">
    <source>
        <dbReference type="EMBL" id="BES98714.1"/>
    </source>
</evidence>
<dbReference type="EMBL" id="AP028917">
    <property type="protein sequence ID" value="BES98714.1"/>
    <property type="molecule type" value="Genomic_DNA"/>
</dbReference>
<feature type="region of interest" description="Disordered" evidence="10">
    <location>
        <begin position="938"/>
        <end position="959"/>
    </location>
</feature>
<name>A0ABN7B540_9HEMI</name>
<gene>
    <name evidence="12" type="ORF">NTJ_11529</name>
</gene>
<evidence type="ECO:0000259" key="11">
    <source>
        <dbReference type="PROSITE" id="PS50014"/>
    </source>
</evidence>
<dbReference type="InterPro" id="IPR009067">
    <property type="entry name" value="TAF_II_230-bd"/>
</dbReference>
<feature type="compositionally biased region" description="Basic and acidic residues" evidence="10">
    <location>
        <begin position="1206"/>
        <end position="1216"/>
    </location>
</feature>
<feature type="region of interest" description="Disordered" evidence="10">
    <location>
        <begin position="514"/>
        <end position="544"/>
    </location>
</feature>
<feature type="region of interest" description="Disordered" evidence="10">
    <location>
        <begin position="1817"/>
        <end position="1846"/>
    </location>
</feature>
<dbReference type="PRINTS" id="PR00503">
    <property type="entry name" value="BROMODOMAIN"/>
</dbReference>
<feature type="region of interest" description="Disordered" evidence="10">
    <location>
        <begin position="397"/>
        <end position="421"/>
    </location>
</feature>
<dbReference type="Proteomes" id="UP001307889">
    <property type="component" value="Chromosome 9"/>
</dbReference>
<dbReference type="PROSITE" id="PS50014">
    <property type="entry name" value="BROMODOMAIN_2"/>
    <property type="match status" value="2"/>
</dbReference>
<proteinExistence type="inferred from homology"/>
<feature type="compositionally biased region" description="Acidic residues" evidence="10">
    <location>
        <begin position="1835"/>
        <end position="1846"/>
    </location>
</feature>
<comment type="similarity">
    <text evidence="2">Belongs to the TAF1 family.</text>
</comment>
<dbReference type="Pfam" id="PF09247">
    <property type="entry name" value="TBP-binding"/>
    <property type="match status" value="1"/>
</dbReference>
<keyword evidence="5" id="KW-0804">Transcription</keyword>
<accession>A0ABN7B540</accession>
<evidence type="ECO:0000256" key="8">
    <source>
        <dbReference type="PROSITE-ProRule" id="PRU00035"/>
    </source>
</evidence>
<keyword evidence="4 8" id="KW-0103">Bromodomain</keyword>
<dbReference type="InterPro" id="IPR040240">
    <property type="entry name" value="TAF1"/>
</dbReference>
<sequence>MADSDDEGDKFQLTGFLFGNIDEQGQLEDDDLLDNESKRHLASLCRLGLGSILDELVAEVEPKSKQDAESEAETESTKEEDTYNEKDQHAVDYSDINELADEPVPIKDGSTSDYDADDESAGKDADLMPPPAPKQIKNENEEEDKPKLNTPLAAMLPSKYSGVDVRELFPDFRMDKVLRFSRLFGPGKHGSLPHMWRSVKKRRKKKKSHNLQRDSDSGSDSEVQRPRRGWNFNYAPYPTSPTRLESDDEEKLLRASEAKGSAKKKDNGDVNDNGPKVADWRFGPAQLWYDTLDVPETGDGFNYGFKLKEKDESADKTDINYPDDAFLMVSQLHWEDDVVWNGDDIKHKVLQKLNSKTNAAGWLPSSGNRTAQAFSQPGKGIQSCLPGVVRLATSQINQPATPPASTKPQKAPPKNEEPADDTWYSIFPVENEELVYGTWEDEVIWDPEAMTSIPKPKILTLDPNDENIILGIPNDVDPAKQRLEKSTPVKVKIPHPHVKKSKILLGKAGVINVLEEDSPPPTPKSPDRDPFNVSNDSHYQPKSTDTALRLKVSGGNLIQHSTPVVELRAPFVQTHMGPMRLRNFHRPPMKRFSHGTLAHPGPHPVTPLLKHIKKKAKLREQERAASGGGDVFFMRTPEDLSGKDGDLILVEFMEEHPPLINQVGMCTKMKNYYKRKAGKDPGPPDYKYGEVAYAHTSPFLGVLPPGRSIQALENNMYRAPIYEHKLPPTDFVVLRTRHAYFIREADALFASGQLCPLYEVPGPNSKRANNFVRDFLQVFIYRLFWKSKDNPRRIRMDDIKKAFPSHSESSIRKRLKLCADFKRTGMDSNWWVIKPEFRLPTEEEIRAMVSPEQCCAYFSMIAAEQRLKDAGYGEKFILTPQDDDDEDIQLKMDDEVKVAPWNTTRAYIQAMRGKCLLQLTGPADPTGCGEGFSYVRMPNKPTQSKEEQEAQPKRTVTGTDADLRRLSLNNAKALLRKFGVPEEEIKKLSRWEVIDVVRTLSTEKAKAGEEGMTKFSRGNRFSIAEHQERYKEECQRIFDLQNRVLSSFEVLSTDEGESSDEDSSDIEEMGKNIENMLANKKTSTQLSLEKEEAERQELRKLLMRESNGDQDKKDKDKKREDDPSSMGNYSSQVAGKILKIYRTFRDADGKEYTRTEVVRKPGVIEMYQKIRSTKDEAFIRNYSTMDDQLKEEKKKEKRRIQEQLRRIRRNQEREKYLGSSSSFGKFPPSASSSFSGLPPESERSVTRESSASPPLIKSGFVRNKLPPSNPATPPTPKRRKPSKIKPDVKLKCGACGQVGHMRTNKACPMYSGTDKPTAPMSVALTEEQEEEFEKQLNMDDEDLVNVEGTKVTLSSKLVKHAEEIKRRSLVLKVPRDAMRNKKRKQPNDLHCDYLKRHQKPANRRRTDPMVVLSTLLEAILNEMRDLPDVQPFLFPVNAKVVPDYYKIVQRPMDLQTIRENLRQKKYQSREEFLADVNQIVENSTLYNGAKSSLTMAAKKMLSVCVERFAEKEDKLMRLEKVINPLLDDNDQVALTYILENVVNNKLKTMSDAWPFAKPVNKKVVKDYYTIVKDPMDLETIERKVKNHKYHNRKDFIDDVEKILKNCVLYNGKESPFTQKAEALVEAAKQTLAEYDEHLTQLEHRIVLVQERALEQAEMDTLETWLTHDEDTQEQSFQGPSNVEDYDYSKLDDLVEFKKEPGVLEEDLQFSSEEDQELEEVTEYTLPDDDSQQVAEAMVQLGNIAYYTETPHDESMDVDPNYDPSDFLGGLKRVEPVPLEEADATKIHDDLAVSESDEETPMEDVKDGIEILHEAEPMADPLAPQFHVEQLPGGDDPQEEEDGGLWF</sequence>
<evidence type="ECO:0000256" key="6">
    <source>
        <dbReference type="ARBA" id="ARBA00023242"/>
    </source>
</evidence>
<evidence type="ECO:0000256" key="3">
    <source>
        <dbReference type="ARBA" id="ARBA00023015"/>
    </source>
</evidence>
<evidence type="ECO:0000256" key="9">
    <source>
        <dbReference type="SAM" id="Coils"/>
    </source>
</evidence>